<feature type="transmembrane region" description="Helical" evidence="1">
    <location>
        <begin position="184"/>
        <end position="202"/>
    </location>
</feature>
<feature type="transmembrane region" description="Helical" evidence="1">
    <location>
        <begin position="96"/>
        <end position="114"/>
    </location>
</feature>
<dbReference type="OrthoDB" id="4217222at2"/>
<organism evidence="2 3">
    <name type="scientific">Streptomyces atratus</name>
    <dbReference type="NCBI Taxonomy" id="1893"/>
    <lineage>
        <taxon>Bacteria</taxon>
        <taxon>Bacillati</taxon>
        <taxon>Actinomycetota</taxon>
        <taxon>Actinomycetes</taxon>
        <taxon>Kitasatosporales</taxon>
        <taxon>Streptomycetaceae</taxon>
        <taxon>Streptomyces</taxon>
    </lineage>
</organism>
<protein>
    <submittedName>
        <fullName evidence="2">Uncharacterized protein</fullName>
    </submittedName>
</protein>
<feature type="transmembrane region" description="Helical" evidence="1">
    <location>
        <begin position="120"/>
        <end position="141"/>
    </location>
</feature>
<evidence type="ECO:0000313" key="2">
    <source>
        <dbReference type="EMBL" id="SFY44215.1"/>
    </source>
</evidence>
<evidence type="ECO:0000256" key="1">
    <source>
        <dbReference type="SAM" id="Phobius"/>
    </source>
</evidence>
<feature type="transmembrane region" description="Helical" evidence="1">
    <location>
        <begin position="320"/>
        <end position="337"/>
    </location>
</feature>
<keyword evidence="1" id="KW-1133">Transmembrane helix</keyword>
<dbReference type="EMBL" id="FPJO01000044">
    <property type="protein sequence ID" value="SFY44215.1"/>
    <property type="molecule type" value="Genomic_DNA"/>
</dbReference>
<keyword evidence="1" id="KW-0812">Transmembrane</keyword>
<dbReference type="AlphaFoldDB" id="A0A1K2F8U4"/>
<proteinExistence type="predicted"/>
<dbReference type="RefSeq" id="WP_072489431.1">
    <property type="nucleotide sequence ID" value="NZ_FPJO01000044.1"/>
</dbReference>
<name>A0A1K2F8U4_STRAR</name>
<feature type="transmembrane region" description="Helical" evidence="1">
    <location>
        <begin position="153"/>
        <end position="172"/>
    </location>
</feature>
<reference evidence="2 3" key="1">
    <citation type="submission" date="2016-11" db="EMBL/GenBank/DDBJ databases">
        <authorList>
            <person name="Jaros S."/>
            <person name="Januszkiewicz K."/>
            <person name="Wedrychowicz H."/>
        </authorList>
    </citation>
    <scope>NUCLEOTIDE SEQUENCE [LARGE SCALE GENOMIC DNA]</scope>
    <source>
        <strain evidence="2 3">OK807</strain>
    </source>
</reference>
<gene>
    <name evidence="2" type="ORF">SAMN02787144_104426</name>
</gene>
<sequence length="350" mass="37187">MTKTTAGTRPGNSGRAAWADKLELDLVLVHRVPRELVNRVREEVACAVTETGQSAEELFGPAEEYATAVATERVDAGPRSTRDFEGRTSATHFRQGMVAGGITVLIMATVGTFGDEDRSGASVLLLSLSASLLVAASFAVLPALRAAGRTGAAWLYGSGAGVIAAAGIWLASLPAAQDAHSFPFPPFAAAGFALLLGALGLATPERVVSRWFSPGEGRWLDNEQWLCRLGELLYGRHGLPMRTAQQHVTEAREHLAATGRAAQQELGQVEIYAMNLTDGPIREVQRVRHQFLGSLSSMAVFAVLFTLTLTDSDSGGATPWVHAVLFVCSGAVAVTFLRKMRGPVNHAGQR</sequence>
<evidence type="ECO:0000313" key="3">
    <source>
        <dbReference type="Proteomes" id="UP000181909"/>
    </source>
</evidence>
<dbReference type="Proteomes" id="UP000181909">
    <property type="component" value="Unassembled WGS sequence"/>
</dbReference>
<accession>A0A1K2F8U4</accession>
<feature type="transmembrane region" description="Helical" evidence="1">
    <location>
        <begin position="291"/>
        <end position="308"/>
    </location>
</feature>
<keyword evidence="1" id="KW-0472">Membrane</keyword>
<dbReference type="STRING" id="1893.SAMN02787144_104426"/>